<protein>
    <submittedName>
        <fullName evidence="1">1028_t:CDS:1</fullName>
    </submittedName>
</protein>
<feature type="non-terminal residue" evidence="1">
    <location>
        <position position="101"/>
    </location>
</feature>
<comment type="caution">
    <text evidence="1">The sequence shown here is derived from an EMBL/GenBank/DDBJ whole genome shotgun (WGS) entry which is preliminary data.</text>
</comment>
<keyword evidence="2" id="KW-1185">Reference proteome</keyword>
<dbReference type="Proteomes" id="UP000789901">
    <property type="component" value="Unassembled WGS sequence"/>
</dbReference>
<name>A0ABN7XSN6_GIGMA</name>
<evidence type="ECO:0000313" key="1">
    <source>
        <dbReference type="EMBL" id="CAG8857094.1"/>
    </source>
</evidence>
<accession>A0ABN7XSN6</accession>
<dbReference type="EMBL" id="CAJVQB010167186">
    <property type="protein sequence ID" value="CAG8857094.1"/>
    <property type="molecule type" value="Genomic_DNA"/>
</dbReference>
<evidence type="ECO:0000313" key="2">
    <source>
        <dbReference type="Proteomes" id="UP000789901"/>
    </source>
</evidence>
<feature type="non-terminal residue" evidence="1">
    <location>
        <position position="1"/>
    </location>
</feature>
<organism evidence="1 2">
    <name type="scientific">Gigaspora margarita</name>
    <dbReference type="NCBI Taxonomy" id="4874"/>
    <lineage>
        <taxon>Eukaryota</taxon>
        <taxon>Fungi</taxon>
        <taxon>Fungi incertae sedis</taxon>
        <taxon>Mucoromycota</taxon>
        <taxon>Glomeromycotina</taxon>
        <taxon>Glomeromycetes</taxon>
        <taxon>Diversisporales</taxon>
        <taxon>Gigasporaceae</taxon>
        <taxon>Gigaspora</taxon>
    </lineage>
</organism>
<gene>
    <name evidence="1" type="ORF">GMARGA_LOCUS45915</name>
</gene>
<proteinExistence type="predicted"/>
<reference evidence="1 2" key="1">
    <citation type="submission" date="2021-06" db="EMBL/GenBank/DDBJ databases">
        <authorList>
            <person name="Kallberg Y."/>
            <person name="Tangrot J."/>
            <person name="Rosling A."/>
        </authorList>
    </citation>
    <scope>NUCLEOTIDE SEQUENCE [LARGE SCALE GENOMIC DNA]</scope>
    <source>
        <strain evidence="1 2">120-4 pot B 10/14</strain>
    </source>
</reference>
<sequence length="101" mass="11785">SLDDALNNLTSKNLNLKIFKEINIFLIHAHELFVLDQKFEPFFRLRRLSNISVPYKQGTSGGIIDLVQNLLTFRNMLTCTLNKLKEIDNLFKMKPQFVSKE</sequence>